<feature type="repeat" description="WD" evidence="2">
    <location>
        <begin position="330"/>
        <end position="371"/>
    </location>
</feature>
<evidence type="ECO:0000256" key="1">
    <source>
        <dbReference type="ARBA" id="ARBA00023054"/>
    </source>
</evidence>
<evidence type="ECO:0000259" key="4">
    <source>
        <dbReference type="Pfam" id="PF08232"/>
    </source>
</evidence>
<reference evidence="5" key="1">
    <citation type="submission" date="2021-01" db="EMBL/GenBank/DDBJ databases">
        <authorList>
            <consortium name="Genoscope - CEA"/>
            <person name="William W."/>
        </authorList>
    </citation>
    <scope>NUCLEOTIDE SEQUENCE</scope>
</reference>
<protein>
    <recommendedName>
        <fullName evidence="4">Striatin N-terminal domain-containing protein</fullName>
    </recommendedName>
</protein>
<dbReference type="InterPro" id="IPR013258">
    <property type="entry name" value="Striatin_N"/>
</dbReference>
<comment type="caution">
    <text evidence="5">The sequence shown here is derived from an EMBL/GenBank/DDBJ whole genome shotgun (WGS) entry which is preliminary data.</text>
</comment>
<name>A0A8S1KN82_PARPR</name>
<dbReference type="Pfam" id="PF00400">
    <property type="entry name" value="WD40"/>
    <property type="match status" value="3"/>
</dbReference>
<keyword evidence="2" id="KW-0853">WD repeat</keyword>
<dbReference type="OMA" id="LANTEDM"/>
<dbReference type="PANTHER" id="PTHR15653:SF0">
    <property type="entry name" value="CONNECTOR OF KINASE TO AP-1, ISOFORM E"/>
    <property type="match status" value="1"/>
</dbReference>
<organism evidence="5 6">
    <name type="scientific">Paramecium primaurelia</name>
    <dbReference type="NCBI Taxonomy" id="5886"/>
    <lineage>
        <taxon>Eukaryota</taxon>
        <taxon>Sar</taxon>
        <taxon>Alveolata</taxon>
        <taxon>Ciliophora</taxon>
        <taxon>Intramacronucleata</taxon>
        <taxon>Oligohymenophorea</taxon>
        <taxon>Peniculida</taxon>
        <taxon>Parameciidae</taxon>
        <taxon>Paramecium</taxon>
    </lineage>
</organism>
<evidence type="ECO:0000256" key="3">
    <source>
        <dbReference type="SAM" id="MobiDB-lite"/>
    </source>
</evidence>
<dbReference type="Pfam" id="PF08232">
    <property type="entry name" value="Striatin"/>
    <property type="match status" value="1"/>
</dbReference>
<dbReference type="SMART" id="SM00320">
    <property type="entry name" value="WD40"/>
    <property type="match status" value="7"/>
</dbReference>
<dbReference type="EMBL" id="CAJJDM010000022">
    <property type="protein sequence ID" value="CAD8055931.1"/>
    <property type="molecule type" value="Genomic_DNA"/>
</dbReference>
<proteinExistence type="predicted"/>
<dbReference type="Proteomes" id="UP000688137">
    <property type="component" value="Unassembled WGS sequence"/>
</dbReference>
<dbReference type="InterPro" id="IPR051488">
    <property type="entry name" value="WD_repeat_striatin"/>
</dbReference>
<evidence type="ECO:0000256" key="2">
    <source>
        <dbReference type="PROSITE-ProRule" id="PRU00221"/>
    </source>
</evidence>
<evidence type="ECO:0000313" key="5">
    <source>
        <dbReference type="EMBL" id="CAD8055931.1"/>
    </source>
</evidence>
<dbReference type="PROSITE" id="PS50294">
    <property type="entry name" value="WD_REPEATS_REGION"/>
    <property type="match status" value="1"/>
</dbReference>
<accession>A0A8S1KN82</accession>
<dbReference type="PANTHER" id="PTHR15653">
    <property type="entry name" value="STRIATIN"/>
    <property type="match status" value="1"/>
</dbReference>
<sequence>MSSESVSISTLIQKNTQQNTQYNWVGVLEFLHEQHKQVQYKDCEWALEKSQMQQKINELEGVVKGQERVITDLGKRCKMLEVALRQERLKYQQNGQVPDYLNQLLKENIENQSQIQNYQTIPKRKAKPYRPLLQKIIQEVGLQSIFSPPSSPKIEHSNRPSVMLTPNQNVTSIVQNSGRQSPTNMNSTSGFPTHSRSKSQNINEEQSQIVSKDPVQLQNTLRHHLDGVRDAYFFNNMTILATVSEDCQLKLWDYQNYQQQQNQIEPYLTLRDHTGPLFAIAGIEQRLKGMQNAIFSAGAEGAIKMWYFPLPDECDQLGQTEEFQQCRMTWQAHQDAIWQLKVNQQQNLLLSSAADSLIKLWPIQDSQIEPKQLYQFGQKNQYGHFIDSPTAIQWLQHNPNHFASGFMNSAILSIFDIENGRNIQNIKYLQENNVSAQINQLTQFQQQCLISSHDDGKLRIFDLQQSKLIQQIICGNEPITSAITNLSNTIIYIATGNVIKVWDTRRQQFIQELQGHQSKYDENIHNLVHHSSYNLFASLGADGQIKLFSSK</sequence>
<dbReference type="PROSITE" id="PS50082">
    <property type="entry name" value="WD_REPEATS_2"/>
    <property type="match status" value="2"/>
</dbReference>
<keyword evidence="1" id="KW-0175">Coiled coil</keyword>
<keyword evidence="6" id="KW-1185">Reference proteome</keyword>
<feature type="repeat" description="WD" evidence="2">
    <location>
        <begin position="221"/>
        <end position="262"/>
    </location>
</feature>
<dbReference type="AlphaFoldDB" id="A0A8S1KN82"/>
<dbReference type="InterPro" id="IPR001680">
    <property type="entry name" value="WD40_rpt"/>
</dbReference>
<feature type="region of interest" description="Disordered" evidence="3">
    <location>
        <begin position="148"/>
        <end position="167"/>
    </location>
</feature>
<feature type="domain" description="Striatin N-terminal" evidence="4">
    <location>
        <begin position="24"/>
        <end position="132"/>
    </location>
</feature>
<gene>
    <name evidence="5" type="ORF">PPRIM_AZ9-3.1.T0240033</name>
</gene>
<evidence type="ECO:0000313" key="6">
    <source>
        <dbReference type="Proteomes" id="UP000688137"/>
    </source>
</evidence>
<feature type="region of interest" description="Disordered" evidence="3">
    <location>
        <begin position="174"/>
        <end position="215"/>
    </location>
</feature>